<dbReference type="InParanoid" id="A0A061EYD2"/>
<dbReference type="Proteomes" id="UP000026915">
    <property type="component" value="Chromosome 5"/>
</dbReference>
<dbReference type="PANTHER" id="PTHR48047">
    <property type="entry name" value="GLYCOSYLTRANSFERASE"/>
    <property type="match status" value="1"/>
</dbReference>
<keyword evidence="2 4" id="KW-0328">Glycosyltransferase</keyword>
<evidence type="ECO:0000313" key="8">
    <source>
        <dbReference type="Proteomes" id="UP000026915"/>
    </source>
</evidence>
<proteinExistence type="inferred from homology"/>
<dbReference type="GO" id="GO:0035251">
    <property type="term" value="F:UDP-glucosyltransferase activity"/>
    <property type="evidence" value="ECO:0000318"/>
    <property type="project" value="GO_Central"/>
</dbReference>
<dbReference type="AlphaFoldDB" id="A0A061EYD2"/>
<evidence type="ECO:0000256" key="2">
    <source>
        <dbReference type="ARBA" id="ARBA00022676"/>
    </source>
</evidence>
<protein>
    <recommendedName>
        <fullName evidence="5">Glycosyltransferase</fullName>
        <ecNumber evidence="5">2.4.1.-</ecNumber>
    </recommendedName>
</protein>
<dbReference type="PROSITE" id="PS00375">
    <property type="entry name" value="UDPGT"/>
    <property type="match status" value="1"/>
</dbReference>
<dbReference type="OMA" id="DICVHRS"/>
<dbReference type="eggNOG" id="KOG1192">
    <property type="taxonomic scope" value="Eukaryota"/>
</dbReference>
<keyword evidence="3 4" id="KW-0808">Transferase</keyword>
<evidence type="ECO:0000256" key="1">
    <source>
        <dbReference type="ARBA" id="ARBA00009995"/>
    </source>
</evidence>
<feature type="region of interest" description="Disordered" evidence="6">
    <location>
        <begin position="456"/>
        <end position="480"/>
    </location>
</feature>
<dbReference type="HOGENOM" id="CLU_001724_2_2_1"/>
<name>A0A061EYD2_THECC</name>
<keyword evidence="8" id="KW-1185">Reference proteome</keyword>
<gene>
    <name evidence="7" type="ORF">TCM_025177</name>
</gene>
<dbReference type="InterPro" id="IPR002213">
    <property type="entry name" value="UDP_glucos_trans"/>
</dbReference>
<comment type="similarity">
    <text evidence="1 4">Belongs to the UDP-glycosyltransferase family.</text>
</comment>
<dbReference type="FunFam" id="3.40.50.2000:FF:000064">
    <property type="entry name" value="Glycosyltransferase"/>
    <property type="match status" value="1"/>
</dbReference>
<evidence type="ECO:0000313" key="7">
    <source>
        <dbReference type="EMBL" id="EOY09801.1"/>
    </source>
</evidence>
<dbReference type="SUPFAM" id="SSF53756">
    <property type="entry name" value="UDP-Glycosyltransferase/glycogen phosphorylase"/>
    <property type="match status" value="1"/>
</dbReference>
<dbReference type="EC" id="2.4.1.-" evidence="5"/>
<dbReference type="PANTHER" id="PTHR48047:SF107">
    <property type="entry name" value="UDP-GLYCOSYLTRANSFERASE 92A1-LIKE"/>
    <property type="match status" value="1"/>
</dbReference>
<organism evidence="7 8">
    <name type="scientific">Theobroma cacao</name>
    <name type="common">Cacao</name>
    <name type="synonym">Cocoa</name>
    <dbReference type="NCBI Taxonomy" id="3641"/>
    <lineage>
        <taxon>Eukaryota</taxon>
        <taxon>Viridiplantae</taxon>
        <taxon>Streptophyta</taxon>
        <taxon>Embryophyta</taxon>
        <taxon>Tracheophyta</taxon>
        <taxon>Spermatophyta</taxon>
        <taxon>Magnoliopsida</taxon>
        <taxon>eudicotyledons</taxon>
        <taxon>Gunneridae</taxon>
        <taxon>Pentapetalae</taxon>
        <taxon>rosids</taxon>
        <taxon>malvids</taxon>
        <taxon>Malvales</taxon>
        <taxon>Malvaceae</taxon>
        <taxon>Byttnerioideae</taxon>
        <taxon>Theobroma</taxon>
    </lineage>
</organism>
<dbReference type="CDD" id="cd03784">
    <property type="entry name" value="GT1_Gtf-like"/>
    <property type="match status" value="1"/>
</dbReference>
<dbReference type="Gramene" id="EOY09801">
    <property type="protein sequence ID" value="EOY09801"/>
    <property type="gene ID" value="TCM_025177"/>
</dbReference>
<evidence type="ECO:0000256" key="4">
    <source>
        <dbReference type="RuleBase" id="RU003718"/>
    </source>
</evidence>
<dbReference type="FunFam" id="3.40.50.2000:FF:000103">
    <property type="entry name" value="Glycosyltransferase"/>
    <property type="match status" value="1"/>
</dbReference>
<accession>A0A061EYD2</accession>
<evidence type="ECO:0000256" key="5">
    <source>
        <dbReference type="RuleBase" id="RU362057"/>
    </source>
</evidence>
<dbReference type="EMBL" id="CM001883">
    <property type="protein sequence ID" value="EOY09801.1"/>
    <property type="molecule type" value="Genomic_DNA"/>
</dbReference>
<dbReference type="InterPro" id="IPR035595">
    <property type="entry name" value="UDP_glycos_trans_CS"/>
</dbReference>
<dbReference type="Gene3D" id="3.40.50.2000">
    <property type="entry name" value="Glycogen Phosphorylase B"/>
    <property type="match status" value="2"/>
</dbReference>
<sequence>MGGSTEHIVMLPLMAHGHLIPLLALAREIHQRKGFTITIASTPLNIKYLRSTICKDSSSTTDRQSAIHLAELPFCCSGLPPNSDNTENLHVDQIGTLLRSTISLETPFHRLLLDIIERDGKPPMCVISDFFMGWAVDVAKAVGTSSVTFTPLGAYGTLAYWSSWLNVPHGIIDSEEFHLPGFPDTCRFPVSILTPNLRMADGNDSWSRIIQPQILSAFQSSGYLCHTVEELEHLALEWLRKYTNLPVWPVGPLLPQTVLNNSSSSGSFISKQRTGKESGISLERCLEWLDSHRPASVLYISFGSQNAISQSQMMNLATGLESSKTPFIWVIRPPRGFDLIGEFKAEWLPEKFEDRMRESKQGLLVKNWAPQLEILMHKSTGAFLSHCGWNSVLESLSQGVPIIGWPLEAEQIFNCKMLMEEMGVCVELTRGAQSTIEGGKVEKVIQMVMDKEGKGGEMKRKAVETGKKIRTAKRQEGEEKGSSIKALDDFVAAIIAMRKEQCVGAMRNE</sequence>
<reference evidence="7 8" key="1">
    <citation type="journal article" date="2013" name="Genome Biol.">
        <title>The genome sequence of the most widely cultivated cacao type and its use to identify candidate genes regulating pod color.</title>
        <authorList>
            <person name="Motamayor J.C."/>
            <person name="Mockaitis K."/>
            <person name="Schmutz J."/>
            <person name="Haiminen N."/>
            <person name="Iii D.L."/>
            <person name="Cornejo O."/>
            <person name="Findley S.D."/>
            <person name="Zheng P."/>
            <person name="Utro F."/>
            <person name="Royaert S."/>
            <person name="Saski C."/>
            <person name="Jenkins J."/>
            <person name="Podicheti R."/>
            <person name="Zhao M."/>
            <person name="Scheffler B.E."/>
            <person name="Stack J.C."/>
            <person name="Feltus F.A."/>
            <person name="Mustiga G.M."/>
            <person name="Amores F."/>
            <person name="Phillips W."/>
            <person name="Marelli J.P."/>
            <person name="May G.D."/>
            <person name="Shapiro H."/>
            <person name="Ma J."/>
            <person name="Bustamante C.D."/>
            <person name="Schnell R.J."/>
            <person name="Main D."/>
            <person name="Gilbert D."/>
            <person name="Parida L."/>
            <person name="Kuhn D.N."/>
        </authorList>
    </citation>
    <scope>NUCLEOTIDE SEQUENCE [LARGE SCALE GENOMIC DNA]</scope>
    <source>
        <strain evidence="8">cv. Matina 1-6</strain>
    </source>
</reference>
<evidence type="ECO:0000256" key="6">
    <source>
        <dbReference type="SAM" id="MobiDB-lite"/>
    </source>
</evidence>
<dbReference type="Pfam" id="PF00201">
    <property type="entry name" value="UDPGT"/>
    <property type="match status" value="1"/>
</dbReference>
<evidence type="ECO:0000256" key="3">
    <source>
        <dbReference type="ARBA" id="ARBA00022679"/>
    </source>
</evidence>